<dbReference type="InterPro" id="IPR036291">
    <property type="entry name" value="NAD(P)-bd_dom_sf"/>
</dbReference>
<dbReference type="SUPFAM" id="SSF48179">
    <property type="entry name" value="6-phosphogluconate dehydrogenase C-terminal domain-like"/>
    <property type="match status" value="1"/>
</dbReference>
<dbReference type="EMBL" id="MF351863">
    <property type="protein sequence ID" value="ASR76263.1"/>
    <property type="molecule type" value="Genomic_DNA"/>
</dbReference>
<dbReference type="GeneID" id="54981557"/>
<dbReference type="Gene3D" id="3.40.50.720">
    <property type="entry name" value="NAD(P)-binding Rossmann-like Domain"/>
    <property type="match status" value="2"/>
</dbReference>
<dbReference type="Pfam" id="PF03721">
    <property type="entry name" value="UDPG_MGDP_dh_N"/>
    <property type="match status" value="1"/>
</dbReference>
<sequence length="412" mass="45821">MTRRLSTKVAMIGVGKLGQACAEVMAETYPVVGYDVMPREPRNFRMVDTVQEAVEFADIVFIAAPTPHDPLYDGRQPTAHLPNKDFDYTIVKEIIGNVNQYADKSKLVVLISTVLPGTTRRELEPLITNARFVYNPYLIAMGTVGWDFSNPEMVMIGTEDGSETGDARELINFYRPMMINDPRYVVGTWDECECIKIFYNTFISAKLSLVNMIQDVAEKQGNINVDVVTDALKNSNQRIMGPRYMKAGMGDGGACHPRDNIALRWMSDNLELGYDIFDAIMEAREIQAKNLAKKLLEPGLPVVIIGKAYKPHVHYVDGSYSILVGHYVEELGGTVYYDDDYTGDKPPADLGAASYLLGHDPESAFLGCLDPDPDKEESSIFPAGSVVIDPWRKCPDIPGCTVVHYGNTRLKK</sequence>
<accession>A0A222YXH3</accession>
<reference evidence="4 5" key="1">
    <citation type="submission" date="2017-06" db="EMBL/GenBank/DDBJ databases">
        <authorList>
            <person name="Kim H.J."/>
            <person name="Triplett B.A."/>
        </authorList>
    </citation>
    <scope>NUCLEOTIDE SEQUENCE [LARGE SCALE GENOMIC DNA]</scope>
</reference>
<comment type="similarity">
    <text evidence="1">Belongs to the UDP-glucose/GDP-mannose dehydrogenase family.</text>
</comment>
<dbReference type="InterPro" id="IPR001732">
    <property type="entry name" value="UDP-Glc/GDP-Man_DH_N"/>
</dbReference>
<proteinExistence type="inferred from homology"/>
<dbReference type="KEGG" id="vg:54981557"/>
<dbReference type="PANTHER" id="PTHR43750:SF3">
    <property type="entry name" value="UDP-GLUCOSE 6-DEHYDROGENASE TUAD"/>
    <property type="match status" value="1"/>
</dbReference>
<dbReference type="PANTHER" id="PTHR43750">
    <property type="entry name" value="UDP-GLUCOSE 6-DEHYDROGENASE TUAD"/>
    <property type="match status" value="1"/>
</dbReference>
<organism evidence="4 5">
    <name type="scientific">Synechococcus phage Bellamy</name>
    <dbReference type="NCBI Taxonomy" id="2023996"/>
    <lineage>
        <taxon>Viruses</taxon>
        <taxon>Duplodnaviria</taxon>
        <taxon>Heunggongvirae</taxon>
        <taxon>Uroviricota</taxon>
        <taxon>Caudoviricetes</taxon>
        <taxon>Pantevenvirales</taxon>
        <taxon>Kyanoviridae</taxon>
        <taxon>Bellamyvirus</taxon>
        <taxon>Bellamyvirus bellamy</taxon>
    </lineage>
</organism>
<dbReference type="GO" id="GO:0016616">
    <property type="term" value="F:oxidoreductase activity, acting on the CH-OH group of donors, NAD or NADP as acceptor"/>
    <property type="evidence" value="ECO:0007669"/>
    <property type="project" value="InterPro"/>
</dbReference>
<dbReference type="Pfam" id="PF00984">
    <property type="entry name" value="UDPG_MGDP_dh"/>
    <property type="match status" value="1"/>
</dbReference>
<name>A0A222YXH3_9CAUD</name>
<dbReference type="InterPro" id="IPR014026">
    <property type="entry name" value="UDP-Glc/GDP-Man_DH_dimer"/>
</dbReference>
<evidence type="ECO:0000259" key="2">
    <source>
        <dbReference type="Pfam" id="PF00984"/>
    </source>
</evidence>
<dbReference type="SUPFAM" id="SSF51735">
    <property type="entry name" value="NAD(P)-binding Rossmann-fold domains"/>
    <property type="match status" value="1"/>
</dbReference>
<evidence type="ECO:0000313" key="5">
    <source>
        <dbReference type="Proteomes" id="UP000221247"/>
    </source>
</evidence>
<evidence type="ECO:0000256" key="1">
    <source>
        <dbReference type="ARBA" id="ARBA00006601"/>
    </source>
</evidence>
<evidence type="ECO:0000313" key="4">
    <source>
        <dbReference type="EMBL" id="ASR76263.1"/>
    </source>
</evidence>
<protein>
    <submittedName>
        <fullName evidence="4">UDP glucose 6 dehydrogenase</fullName>
    </submittedName>
</protein>
<dbReference type="Proteomes" id="UP000221247">
    <property type="component" value="Segment"/>
</dbReference>
<feature type="domain" description="UDP-glucose/GDP-mannose dehydrogenase dimerisation" evidence="2">
    <location>
        <begin position="191"/>
        <end position="282"/>
    </location>
</feature>
<dbReference type="RefSeq" id="YP_009791376.1">
    <property type="nucleotide sequence ID" value="NC_047838.1"/>
</dbReference>
<feature type="domain" description="UDP-glucose/GDP-mannose dehydrogenase N-terminal" evidence="3">
    <location>
        <begin position="42"/>
        <end position="164"/>
    </location>
</feature>
<dbReference type="GO" id="GO:0051287">
    <property type="term" value="F:NAD binding"/>
    <property type="evidence" value="ECO:0007669"/>
    <property type="project" value="InterPro"/>
</dbReference>
<dbReference type="InterPro" id="IPR008927">
    <property type="entry name" value="6-PGluconate_DH-like_C_sf"/>
</dbReference>
<keyword evidence="5" id="KW-1185">Reference proteome</keyword>
<evidence type="ECO:0000259" key="3">
    <source>
        <dbReference type="Pfam" id="PF03721"/>
    </source>
</evidence>
<gene>
    <name evidence="4" type="primary">227</name>
    <name evidence="4" type="ORF">PBI_BELLAMY_227</name>
</gene>